<dbReference type="GO" id="GO:0047184">
    <property type="term" value="F:1-acylglycerophosphocholine O-acyltransferase activity"/>
    <property type="evidence" value="ECO:0007669"/>
    <property type="project" value="TreeGrafter"/>
</dbReference>
<dbReference type="GO" id="GO:0005783">
    <property type="term" value="C:endoplasmic reticulum"/>
    <property type="evidence" value="ECO:0007669"/>
    <property type="project" value="TreeGrafter"/>
</dbReference>
<keyword evidence="9" id="KW-1185">Reference proteome</keyword>
<organism evidence="8 9">
    <name type="scientific">Tetrapyrgos nigripes</name>
    <dbReference type="NCBI Taxonomy" id="182062"/>
    <lineage>
        <taxon>Eukaryota</taxon>
        <taxon>Fungi</taxon>
        <taxon>Dikarya</taxon>
        <taxon>Basidiomycota</taxon>
        <taxon>Agaricomycotina</taxon>
        <taxon>Agaricomycetes</taxon>
        <taxon>Agaricomycetidae</taxon>
        <taxon>Agaricales</taxon>
        <taxon>Marasmiineae</taxon>
        <taxon>Marasmiaceae</taxon>
        <taxon>Tetrapyrgos</taxon>
    </lineage>
</organism>
<keyword evidence="4 7" id="KW-1133">Transmembrane helix</keyword>
<evidence type="ECO:0000256" key="1">
    <source>
        <dbReference type="ARBA" id="ARBA00004141"/>
    </source>
</evidence>
<evidence type="ECO:0000256" key="4">
    <source>
        <dbReference type="ARBA" id="ARBA00022989"/>
    </source>
</evidence>
<dbReference type="Pfam" id="PF03062">
    <property type="entry name" value="MBOAT"/>
    <property type="match status" value="1"/>
</dbReference>
<feature type="transmembrane region" description="Helical" evidence="7">
    <location>
        <begin position="424"/>
        <end position="443"/>
    </location>
</feature>
<feature type="transmembrane region" description="Helical" evidence="7">
    <location>
        <begin position="20"/>
        <end position="36"/>
    </location>
</feature>
<evidence type="ECO:0000256" key="3">
    <source>
        <dbReference type="ARBA" id="ARBA00022692"/>
    </source>
</evidence>
<evidence type="ECO:0000256" key="2">
    <source>
        <dbReference type="ARBA" id="ARBA00022679"/>
    </source>
</evidence>
<comment type="subcellular location">
    <subcellularLocation>
        <location evidence="1">Membrane</location>
        <topology evidence="1">Multi-pass membrane protein</topology>
    </subcellularLocation>
</comment>
<comment type="caution">
    <text evidence="8">The sequence shown here is derived from an EMBL/GenBank/DDBJ whole genome shotgun (WGS) entry which is preliminary data.</text>
</comment>
<dbReference type="InterPro" id="IPR049941">
    <property type="entry name" value="LPLAT_7/PORCN-like"/>
</dbReference>
<keyword evidence="2" id="KW-0808">Transferase</keyword>
<dbReference type="AlphaFoldDB" id="A0A8H5G388"/>
<gene>
    <name evidence="8" type="ORF">D9758_007471</name>
</gene>
<dbReference type="EMBL" id="JAACJM010000050">
    <property type="protein sequence ID" value="KAF5357589.1"/>
    <property type="molecule type" value="Genomic_DNA"/>
</dbReference>
<evidence type="ECO:0008006" key="10">
    <source>
        <dbReference type="Google" id="ProtNLM"/>
    </source>
</evidence>
<proteinExistence type="predicted"/>
<evidence type="ECO:0000313" key="9">
    <source>
        <dbReference type="Proteomes" id="UP000559256"/>
    </source>
</evidence>
<feature type="transmembrane region" description="Helical" evidence="7">
    <location>
        <begin position="221"/>
        <end position="238"/>
    </location>
</feature>
<keyword evidence="6" id="KW-0012">Acyltransferase</keyword>
<sequence length="561" mass="63441">MDAIFLPLSNALGASLDQVKLIFCLLVAYPLGSIYIRIPSDKPTLKHLFSIAVTLFYFFPMLNMYSAFFQLLVDVLVTYYLGKSHSPNMPWMVFGFALGHLMINHIIRIFYGFGYETIEVTGPQMVLVMKLTTFAWNVVDGRRPAEDLDKWQTAKVVRRYPSLVEFLGYCFYFPGVLVGPYLEYADYQDVVNEITFKERNIKGHKGRNVPDGRKRVGYRRMLMGLFYLGMFVVFHPSYNFSKLITPEFAAKPFVKSAGDHYIREVDSCNQMDRFALTQIYGILERCKYYAIWTLTEGASILTGYGFTGITPSGKTLWNGAANVNAYVIEMPENFKVLLDAWNMKTNVWLRECVYKRVTPKDKKPGFKSSMITFGTSAFWHGTAIGYYLTFFMGGFITTVARLVRKNIRPIFLNAPNQPPSLFKRLYDIIGIITSLIVLNYVTAPFMLLTFKDSIQAWSNLGWYGHYIVFGGLAFFYAGGARVLRPLHPKVQVQVQGLGVTSSSTGRHGNGIRKENGQEVGKETKVVAIQNDTDTIGSPVTPIAEKSGFQVPPPWAGIARTQ</sequence>
<dbReference type="GO" id="GO:0016020">
    <property type="term" value="C:membrane"/>
    <property type="evidence" value="ECO:0007669"/>
    <property type="project" value="UniProtKB-SubCell"/>
</dbReference>
<feature type="transmembrane region" description="Helical" evidence="7">
    <location>
        <begin position="463"/>
        <end position="483"/>
    </location>
</feature>
<feature type="transmembrane region" description="Helical" evidence="7">
    <location>
        <begin position="384"/>
        <end position="403"/>
    </location>
</feature>
<protein>
    <recommendedName>
        <fullName evidence="10">MBOAT-domain-containing protein</fullName>
    </recommendedName>
</protein>
<evidence type="ECO:0000256" key="5">
    <source>
        <dbReference type="ARBA" id="ARBA00023136"/>
    </source>
</evidence>
<reference evidence="8 9" key="1">
    <citation type="journal article" date="2020" name="ISME J.">
        <title>Uncovering the hidden diversity of litter-decomposition mechanisms in mushroom-forming fungi.</title>
        <authorList>
            <person name="Floudas D."/>
            <person name="Bentzer J."/>
            <person name="Ahren D."/>
            <person name="Johansson T."/>
            <person name="Persson P."/>
            <person name="Tunlid A."/>
        </authorList>
    </citation>
    <scope>NUCLEOTIDE SEQUENCE [LARGE SCALE GENOMIC DNA]</scope>
    <source>
        <strain evidence="8 9">CBS 291.85</strain>
    </source>
</reference>
<name>A0A8H5G388_9AGAR</name>
<keyword evidence="5 7" id="KW-0472">Membrane</keyword>
<feature type="transmembrane region" description="Helical" evidence="7">
    <location>
        <begin position="89"/>
        <end position="107"/>
    </location>
</feature>
<dbReference type="InterPro" id="IPR004299">
    <property type="entry name" value="MBOAT_fam"/>
</dbReference>
<dbReference type="GO" id="GO:0003841">
    <property type="term" value="F:1-acylglycerol-3-phosphate O-acyltransferase activity"/>
    <property type="evidence" value="ECO:0007669"/>
    <property type="project" value="TreeGrafter"/>
</dbReference>
<accession>A0A8H5G388</accession>
<evidence type="ECO:0000256" key="6">
    <source>
        <dbReference type="ARBA" id="ARBA00023315"/>
    </source>
</evidence>
<dbReference type="PANTHER" id="PTHR13906">
    <property type="entry name" value="PORCUPINE"/>
    <property type="match status" value="1"/>
</dbReference>
<evidence type="ECO:0000256" key="7">
    <source>
        <dbReference type="SAM" id="Phobius"/>
    </source>
</evidence>
<keyword evidence="3 7" id="KW-0812">Transmembrane</keyword>
<dbReference type="Proteomes" id="UP000559256">
    <property type="component" value="Unassembled WGS sequence"/>
</dbReference>
<evidence type="ECO:0000313" key="8">
    <source>
        <dbReference type="EMBL" id="KAF5357589.1"/>
    </source>
</evidence>
<dbReference type="GO" id="GO:0030258">
    <property type="term" value="P:lipid modification"/>
    <property type="evidence" value="ECO:0007669"/>
    <property type="project" value="TreeGrafter"/>
</dbReference>
<feature type="transmembrane region" description="Helical" evidence="7">
    <location>
        <begin position="48"/>
        <end position="69"/>
    </location>
</feature>
<dbReference type="PANTHER" id="PTHR13906:SF4">
    <property type="entry name" value="LYSOPHOSPHOLIPID ACYLTRANSFERASE 6"/>
    <property type="match status" value="1"/>
</dbReference>
<dbReference type="GO" id="GO:0046474">
    <property type="term" value="P:glycerophospholipid biosynthetic process"/>
    <property type="evidence" value="ECO:0007669"/>
    <property type="project" value="TreeGrafter"/>
</dbReference>
<dbReference type="OrthoDB" id="286734at2759"/>